<evidence type="ECO:0000256" key="8">
    <source>
        <dbReference type="HAMAP-Rule" id="MF_01118"/>
    </source>
</evidence>
<keyword evidence="6 8" id="KW-1133">Transmembrane helix</keyword>
<comment type="similarity">
    <text evidence="8">Belongs to the major facilitator superfamily. YhhS family.</text>
</comment>
<dbReference type="InterPro" id="IPR020846">
    <property type="entry name" value="MFS_dom"/>
</dbReference>
<dbReference type="GO" id="GO:0005886">
    <property type="term" value="C:plasma membrane"/>
    <property type="evidence" value="ECO:0007669"/>
    <property type="project" value="UniProtKB-SubCell"/>
</dbReference>
<feature type="transmembrane region" description="Helical" evidence="8">
    <location>
        <begin position="151"/>
        <end position="170"/>
    </location>
</feature>
<feature type="transmembrane region" description="Helical" evidence="8">
    <location>
        <begin position="18"/>
        <end position="40"/>
    </location>
</feature>
<dbReference type="OrthoDB" id="322544at2"/>
<organism evidence="10 11">
    <name type="scientific">Pseudomonas cavernicola</name>
    <dbReference type="NCBI Taxonomy" id="2320866"/>
    <lineage>
        <taxon>Bacteria</taxon>
        <taxon>Pseudomonadati</taxon>
        <taxon>Pseudomonadota</taxon>
        <taxon>Gammaproteobacteria</taxon>
        <taxon>Pseudomonadales</taxon>
        <taxon>Pseudomonadaceae</taxon>
        <taxon>Pseudomonas</taxon>
    </lineage>
</organism>
<dbReference type="HAMAP" id="MF_01118">
    <property type="entry name" value="MFS_YhhS"/>
    <property type="match status" value="1"/>
</dbReference>
<keyword evidence="2 8" id="KW-0813">Transport</keyword>
<evidence type="ECO:0000313" key="11">
    <source>
        <dbReference type="Proteomes" id="UP000284021"/>
    </source>
</evidence>
<dbReference type="InterPro" id="IPR036259">
    <property type="entry name" value="MFS_trans_sf"/>
</dbReference>
<dbReference type="Gene3D" id="1.20.1250.20">
    <property type="entry name" value="MFS general substrate transporter like domains"/>
    <property type="match status" value="1"/>
</dbReference>
<feature type="transmembrane region" description="Helical" evidence="8">
    <location>
        <begin position="216"/>
        <end position="245"/>
    </location>
</feature>
<dbReference type="AlphaFoldDB" id="A0A418X9Q3"/>
<feature type="transmembrane region" description="Helical" evidence="8">
    <location>
        <begin position="251"/>
        <end position="270"/>
    </location>
</feature>
<keyword evidence="3 8" id="KW-1003">Cell membrane</keyword>
<evidence type="ECO:0000256" key="6">
    <source>
        <dbReference type="ARBA" id="ARBA00022989"/>
    </source>
</evidence>
<evidence type="ECO:0000256" key="5">
    <source>
        <dbReference type="ARBA" id="ARBA00022692"/>
    </source>
</evidence>
<comment type="caution">
    <text evidence="10">The sequence shown here is derived from an EMBL/GenBank/DDBJ whole genome shotgun (WGS) entry which is preliminary data.</text>
</comment>
<feature type="transmembrane region" description="Helical" evidence="8">
    <location>
        <begin position="282"/>
        <end position="300"/>
    </location>
</feature>
<evidence type="ECO:0000256" key="4">
    <source>
        <dbReference type="ARBA" id="ARBA00022519"/>
    </source>
</evidence>
<feature type="transmembrane region" description="Helical" evidence="8">
    <location>
        <begin position="341"/>
        <end position="365"/>
    </location>
</feature>
<dbReference type="PANTHER" id="PTHR23517:SF13">
    <property type="entry name" value="MAJOR FACILITATOR SUPERFAMILY MFS_1"/>
    <property type="match status" value="1"/>
</dbReference>
<keyword evidence="11" id="KW-1185">Reference proteome</keyword>
<dbReference type="PANTHER" id="PTHR23517">
    <property type="entry name" value="RESISTANCE PROTEIN MDTM, PUTATIVE-RELATED-RELATED"/>
    <property type="match status" value="1"/>
</dbReference>
<name>A0A418X9Q3_9PSED</name>
<evidence type="ECO:0000256" key="2">
    <source>
        <dbReference type="ARBA" id="ARBA00022448"/>
    </source>
</evidence>
<dbReference type="NCBIfam" id="NF003477">
    <property type="entry name" value="PRK05122.1"/>
    <property type="match status" value="1"/>
</dbReference>
<evidence type="ECO:0000256" key="1">
    <source>
        <dbReference type="ARBA" id="ARBA00004651"/>
    </source>
</evidence>
<feature type="transmembrane region" description="Helical" evidence="8">
    <location>
        <begin position="84"/>
        <end position="105"/>
    </location>
</feature>
<dbReference type="Pfam" id="PF07690">
    <property type="entry name" value="MFS_1"/>
    <property type="match status" value="1"/>
</dbReference>
<proteinExistence type="inferred from homology"/>
<dbReference type="EMBL" id="QYUR01000008">
    <property type="protein sequence ID" value="RJG09200.1"/>
    <property type="molecule type" value="Genomic_DNA"/>
</dbReference>
<feature type="transmembrane region" description="Helical" evidence="8">
    <location>
        <begin position="46"/>
        <end position="63"/>
    </location>
</feature>
<feature type="transmembrane region" description="Helical" evidence="8">
    <location>
        <begin position="371"/>
        <end position="390"/>
    </location>
</feature>
<evidence type="ECO:0000313" key="10">
    <source>
        <dbReference type="EMBL" id="RJG09200.1"/>
    </source>
</evidence>
<feature type="transmembrane region" description="Helical" evidence="8">
    <location>
        <begin position="306"/>
        <end position="329"/>
    </location>
</feature>
<feature type="transmembrane region" description="Helical" evidence="8">
    <location>
        <begin position="111"/>
        <end position="139"/>
    </location>
</feature>
<feature type="domain" description="Major facilitator superfamily (MFS) profile" evidence="9">
    <location>
        <begin position="17"/>
        <end position="394"/>
    </location>
</feature>
<accession>A0A418X9Q3</accession>
<evidence type="ECO:0000256" key="7">
    <source>
        <dbReference type="ARBA" id="ARBA00023136"/>
    </source>
</evidence>
<keyword evidence="7 8" id="KW-0472">Membrane</keyword>
<feature type="transmembrane region" description="Helical" evidence="8">
    <location>
        <begin position="176"/>
        <end position="196"/>
    </location>
</feature>
<dbReference type="InterPro" id="IPR050171">
    <property type="entry name" value="MFS_Transporters"/>
</dbReference>
<dbReference type="PROSITE" id="PS50850">
    <property type="entry name" value="MFS"/>
    <property type="match status" value="1"/>
</dbReference>
<keyword evidence="4 8" id="KW-0997">Cell inner membrane</keyword>
<dbReference type="InterPro" id="IPR011701">
    <property type="entry name" value="MFS"/>
</dbReference>
<dbReference type="Proteomes" id="UP000284021">
    <property type="component" value="Unassembled WGS sequence"/>
</dbReference>
<reference evidence="10 11" key="1">
    <citation type="submission" date="2018-09" db="EMBL/GenBank/DDBJ databases">
        <authorList>
            <person name="Zhu H."/>
        </authorList>
    </citation>
    <scope>NUCLEOTIDE SEQUENCE [LARGE SCALE GENOMIC DNA]</scope>
    <source>
        <strain evidence="10 11">K1S02-6</strain>
    </source>
</reference>
<evidence type="ECO:0000259" key="9">
    <source>
        <dbReference type="PROSITE" id="PS50850"/>
    </source>
</evidence>
<dbReference type="SUPFAM" id="SSF103473">
    <property type="entry name" value="MFS general substrate transporter"/>
    <property type="match status" value="1"/>
</dbReference>
<evidence type="ECO:0000256" key="3">
    <source>
        <dbReference type="ARBA" id="ARBA00022475"/>
    </source>
</evidence>
<comment type="subcellular location">
    <subcellularLocation>
        <location evidence="8">Cell inner membrane</location>
        <topology evidence="8">Multi-pass membrane protein</topology>
    </subcellularLocation>
    <subcellularLocation>
        <location evidence="1">Cell membrane</location>
        <topology evidence="1">Multi-pass membrane protein</topology>
    </subcellularLocation>
</comment>
<keyword evidence="5 8" id="KW-0812">Transmembrane</keyword>
<gene>
    <name evidence="10" type="ORF">D3879_25755</name>
</gene>
<dbReference type="InterPro" id="IPR023008">
    <property type="entry name" value="MFS_YhhS-like"/>
</dbReference>
<sequence length="394" mass="40665">MPAEDSATPSSTAITRQIVSIVSFTFLGFLCIGIPIAVVPGYVHEQLGFGTVIAGLTIGVQYLSTLLSRPTAGRIADSLGTKKATVYGLAGIVASGLLTLLATSLQSLPLLSLIILLAARVLLGVTQGVVGVSVISWGIGQVGGEHTARVISWNGIAAYGGIAIGAPLGVLMVDSLGLWSMGSALMLLAALGLLFIRRKPSVPVLAGERLPFRSVLWHMLPYGTGLALASIGYGTLTTFVTLYYSSRGWSGAAYCLTAFGIAFIAARLLFINAIKHHGGFNVAISCMVIETVGLLLLWLAPSPTFALLGATLAGFGLSLVYPALGVEAIERIPATSRGAGLSAYGLFFDLALGMAGPLMGAVALGYGYPSIFFSAALLALAGVLLSLWLARAKH</sequence>
<protein>
    <recommendedName>
        <fullName evidence="8">Uncharacterized MFS-type transporter D3879_25755</fullName>
    </recommendedName>
</protein>
<dbReference type="CDD" id="cd17489">
    <property type="entry name" value="MFS_YfcJ_like"/>
    <property type="match status" value="1"/>
</dbReference>
<dbReference type="GO" id="GO:0022857">
    <property type="term" value="F:transmembrane transporter activity"/>
    <property type="evidence" value="ECO:0007669"/>
    <property type="project" value="UniProtKB-UniRule"/>
</dbReference>
<dbReference type="RefSeq" id="WP_119956986.1">
    <property type="nucleotide sequence ID" value="NZ_QYUR01000008.1"/>
</dbReference>